<dbReference type="AlphaFoldDB" id="A0A815YK33"/>
<dbReference type="EMBL" id="CAJNOH010002520">
    <property type="protein sequence ID" value="CAF1297707.1"/>
    <property type="molecule type" value="Genomic_DNA"/>
</dbReference>
<gene>
    <name evidence="2" type="ORF">JXQ802_LOCUS45288</name>
    <name evidence="1" type="ORF">PYM288_LOCUS29745</name>
</gene>
<name>A0A815YK33_9BILA</name>
<feature type="non-terminal residue" evidence="2">
    <location>
        <position position="109"/>
    </location>
</feature>
<evidence type="ECO:0000313" key="1">
    <source>
        <dbReference type="EMBL" id="CAF1297707.1"/>
    </source>
</evidence>
<evidence type="ECO:0008006" key="4">
    <source>
        <dbReference type="Google" id="ProtNLM"/>
    </source>
</evidence>
<keyword evidence="3" id="KW-1185">Reference proteome</keyword>
<reference evidence="2" key="1">
    <citation type="submission" date="2021-02" db="EMBL/GenBank/DDBJ databases">
        <authorList>
            <person name="Nowell W R."/>
        </authorList>
    </citation>
    <scope>NUCLEOTIDE SEQUENCE</scope>
</reference>
<evidence type="ECO:0000313" key="3">
    <source>
        <dbReference type="Proteomes" id="UP000663870"/>
    </source>
</evidence>
<dbReference type="Proteomes" id="UP000663854">
    <property type="component" value="Unassembled WGS sequence"/>
</dbReference>
<accession>A0A815YK33</accession>
<sequence>MSIIKNNINFIFRCHRLLSTQNKNNKKNIILSSTQLNTSIKDLIAAKKYEQALDLFDQKFEICNDYTISMAINACSLINDYNRGIRIQQQLQSNSLKNSYIQTSLIRFY</sequence>
<evidence type="ECO:0000313" key="2">
    <source>
        <dbReference type="EMBL" id="CAF1571893.1"/>
    </source>
</evidence>
<dbReference type="Proteomes" id="UP000663870">
    <property type="component" value="Unassembled WGS sequence"/>
</dbReference>
<dbReference type="EMBL" id="CAJNOL010003714">
    <property type="protein sequence ID" value="CAF1571893.1"/>
    <property type="molecule type" value="Genomic_DNA"/>
</dbReference>
<protein>
    <recommendedName>
        <fullName evidence="4">Tetratricopeptide repeat protein</fullName>
    </recommendedName>
</protein>
<organism evidence="2 3">
    <name type="scientific">Rotaria sordida</name>
    <dbReference type="NCBI Taxonomy" id="392033"/>
    <lineage>
        <taxon>Eukaryota</taxon>
        <taxon>Metazoa</taxon>
        <taxon>Spiralia</taxon>
        <taxon>Gnathifera</taxon>
        <taxon>Rotifera</taxon>
        <taxon>Eurotatoria</taxon>
        <taxon>Bdelloidea</taxon>
        <taxon>Philodinida</taxon>
        <taxon>Philodinidae</taxon>
        <taxon>Rotaria</taxon>
    </lineage>
</organism>
<proteinExistence type="predicted"/>
<comment type="caution">
    <text evidence="2">The sequence shown here is derived from an EMBL/GenBank/DDBJ whole genome shotgun (WGS) entry which is preliminary data.</text>
</comment>